<dbReference type="InterPro" id="IPR003594">
    <property type="entry name" value="HATPase_dom"/>
</dbReference>
<name>A0A939G7X4_9BACT</name>
<evidence type="ECO:0000313" key="6">
    <source>
        <dbReference type="EMBL" id="MBO0931802.1"/>
    </source>
</evidence>
<evidence type="ECO:0000256" key="2">
    <source>
        <dbReference type="ARBA" id="ARBA00012438"/>
    </source>
</evidence>
<feature type="transmembrane region" description="Helical" evidence="4">
    <location>
        <begin position="111"/>
        <end position="131"/>
    </location>
</feature>
<proteinExistence type="predicted"/>
<dbReference type="PRINTS" id="PR00344">
    <property type="entry name" value="BCTRLSENSOR"/>
</dbReference>
<evidence type="ECO:0000256" key="4">
    <source>
        <dbReference type="SAM" id="Phobius"/>
    </source>
</evidence>
<feature type="transmembrane region" description="Helical" evidence="4">
    <location>
        <begin position="143"/>
        <end position="162"/>
    </location>
</feature>
<keyword evidence="7" id="KW-1185">Reference proteome</keyword>
<comment type="caution">
    <text evidence="6">The sequence shown here is derived from an EMBL/GenBank/DDBJ whole genome shotgun (WGS) entry which is preliminary data.</text>
</comment>
<keyword evidence="4" id="KW-0812">Transmembrane</keyword>
<dbReference type="InterPro" id="IPR005467">
    <property type="entry name" value="His_kinase_dom"/>
</dbReference>
<dbReference type="CDD" id="cd00082">
    <property type="entry name" value="HisKA"/>
    <property type="match status" value="1"/>
</dbReference>
<accession>A0A939G7X4</accession>
<feature type="transmembrane region" description="Helical" evidence="4">
    <location>
        <begin position="63"/>
        <end position="82"/>
    </location>
</feature>
<dbReference type="PROSITE" id="PS50109">
    <property type="entry name" value="HIS_KIN"/>
    <property type="match status" value="1"/>
</dbReference>
<protein>
    <recommendedName>
        <fullName evidence="2">histidine kinase</fullName>
        <ecNumber evidence="2">2.7.13.3</ecNumber>
    </recommendedName>
</protein>
<evidence type="ECO:0000313" key="7">
    <source>
        <dbReference type="Proteomes" id="UP000664795"/>
    </source>
</evidence>
<dbReference type="Proteomes" id="UP000664795">
    <property type="component" value="Unassembled WGS sequence"/>
</dbReference>
<dbReference type="InterPro" id="IPR036097">
    <property type="entry name" value="HisK_dim/P_sf"/>
</dbReference>
<keyword evidence="4" id="KW-0472">Membrane</keyword>
<dbReference type="InterPro" id="IPR003661">
    <property type="entry name" value="HisK_dim/P_dom"/>
</dbReference>
<dbReference type="EMBL" id="JAFMYU010000008">
    <property type="protein sequence ID" value="MBO0931802.1"/>
    <property type="molecule type" value="Genomic_DNA"/>
</dbReference>
<reference evidence="6 7" key="1">
    <citation type="submission" date="2021-03" db="EMBL/GenBank/DDBJ databases">
        <title>Fibrella sp. HMF5036 genome sequencing and assembly.</title>
        <authorList>
            <person name="Kang H."/>
            <person name="Kim H."/>
            <person name="Bae S."/>
            <person name="Joh K."/>
        </authorList>
    </citation>
    <scope>NUCLEOTIDE SEQUENCE [LARGE SCALE GENOMIC DNA]</scope>
    <source>
        <strain evidence="6 7">HMF5036</strain>
    </source>
</reference>
<evidence type="ECO:0000256" key="1">
    <source>
        <dbReference type="ARBA" id="ARBA00000085"/>
    </source>
</evidence>
<dbReference type="PANTHER" id="PTHR43065">
    <property type="entry name" value="SENSOR HISTIDINE KINASE"/>
    <property type="match status" value="1"/>
</dbReference>
<dbReference type="InterPro" id="IPR036890">
    <property type="entry name" value="HATPase_C_sf"/>
</dbReference>
<dbReference type="Gene3D" id="1.10.287.130">
    <property type="match status" value="1"/>
</dbReference>
<dbReference type="AlphaFoldDB" id="A0A939G7X4"/>
<dbReference type="GO" id="GO:0000155">
    <property type="term" value="F:phosphorelay sensor kinase activity"/>
    <property type="evidence" value="ECO:0007669"/>
    <property type="project" value="InterPro"/>
</dbReference>
<comment type="catalytic activity">
    <reaction evidence="1">
        <text>ATP + protein L-histidine = ADP + protein N-phospho-L-histidine.</text>
        <dbReference type="EC" id="2.7.13.3"/>
    </reaction>
</comment>
<organism evidence="6 7">
    <name type="scientific">Fibrella aquatilis</name>
    <dbReference type="NCBI Taxonomy" id="2817059"/>
    <lineage>
        <taxon>Bacteria</taxon>
        <taxon>Pseudomonadati</taxon>
        <taxon>Bacteroidota</taxon>
        <taxon>Cytophagia</taxon>
        <taxon>Cytophagales</taxon>
        <taxon>Spirosomataceae</taxon>
        <taxon>Fibrella</taxon>
    </lineage>
</organism>
<sequence>MDGWLRKRTRLVNGISVVPALVYLGFVLCYTDEPHRVTFWECVPASILSCGPVVLNHYRRYTAACYFFVIFNLINYSYSSISHGEVDAAEYLLVTAGVLPMLFFRQFSTVFLLFLLHLICFFLCKYSFTVLKPLWVMPNGENLYYLNHFFMFSILFLNVYYFKSENTRQEEDLKRSLLELKATQNQLIQREKLASLGELTAGIAHEIQNPLNFVTNFSDISAELVAELEDEQQRPARDHNLEVELLGDLKQNLKKIAHHGGRASAIIKGMLEHANVSTGDRQATDLNKLADEYLHLAYHGQRLRHHSFSCQLVQHLDPGLLPIHVVPQDIGRVLLNLYHNAFYAVQEKQKTAPASYQPIITVSTTQTNKALEVRIHDNGTGMDDAVKAKIFQPFYTTKPTGEGTGLGLSLSYDIVTKGHNGTLAVNSVAGEFSEFCISLPLV</sequence>
<dbReference type="InterPro" id="IPR004358">
    <property type="entry name" value="Sig_transdc_His_kin-like_C"/>
</dbReference>
<feature type="domain" description="Histidine kinase" evidence="5">
    <location>
        <begin position="202"/>
        <end position="442"/>
    </location>
</feature>
<dbReference type="SUPFAM" id="SSF55874">
    <property type="entry name" value="ATPase domain of HSP90 chaperone/DNA topoisomerase II/histidine kinase"/>
    <property type="match status" value="1"/>
</dbReference>
<evidence type="ECO:0000256" key="3">
    <source>
        <dbReference type="ARBA" id="ARBA00022553"/>
    </source>
</evidence>
<keyword evidence="4" id="KW-1133">Transmembrane helix</keyword>
<dbReference type="SMART" id="SM00388">
    <property type="entry name" value="HisKA"/>
    <property type="match status" value="1"/>
</dbReference>
<dbReference type="Pfam" id="PF02518">
    <property type="entry name" value="HATPase_c"/>
    <property type="match status" value="1"/>
</dbReference>
<dbReference type="PANTHER" id="PTHR43065:SF42">
    <property type="entry name" value="TWO-COMPONENT SENSOR PPRA"/>
    <property type="match status" value="1"/>
</dbReference>
<evidence type="ECO:0000259" key="5">
    <source>
        <dbReference type="PROSITE" id="PS50109"/>
    </source>
</evidence>
<dbReference type="SUPFAM" id="SSF47384">
    <property type="entry name" value="Homodimeric domain of signal transducing histidine kinase"/>
    <property type="match status" value="1"/>
</dbReference>
<dbReference type="EC" id="2.7.13.3" evidence="2"/>
<gene>
    <name evidence="6" type="ORF">J2I48_12405</name>
</gene>
<dbReference type="SMART" id="SM00387">
    <property type="entry name" value="HATPase_c"/>
    <property type="match status" value="1"/>
</dbReference>
<keyword evidence="3" id="KW-0597">Phosphoprotein</keyword>
<dbReference type="Gene3D" id="3.30.565.10">
    <property type="entry name" value="Histidine kinase-like ATPase, C-terminal domain"/>
    <property type="match status" value="1"/>
</dbReference>